<keyword evidence="1" id="KW-0472">Membrane</keyword>
<evidence type="ECO:0000313" key="2">
    <source>
        <dbReference type="EMBL" id="BCA89037.1"/>
    </source>
</evidence>
<feature type="transmembrane region" description="Helical" evidence="1">
    <location>
        <begin position="45"/>
        <end position="68"/>
    </location>
</feature>
<organism evidence="2 3">
    <name type="scientific">Adlercreutzia hattorii</name>
    <dbReference type="NCBI Taxonomy" id="2707299"/>
    <lineage>
        <taxon>Bacteria</taxon>
        <taxon>Bacillati</taxon>
        <taxon>Actinomycetota</taxon>
        <taxon>Coriobacteriia</taxon>
        <taxon>Eggerthellales</taxon>
        <taxon>Eggerthellaceae</taxon>
        <taxon>Adlercreutzia</taxon>
    </lineage>
</organism>
<name>A0A6F8SMT2_9ACTN</name>
<proteinExistence type="predicted"/>
<gene>
    <name evidence="2" type="ORF">ADCFC_15340</name>
</gene>
<dbReference type="EMBL" id="AP022829">
    <property type="protein sequence ID" value="BCA89037.1"/>
    <property type="molecule type" value="Genomic_DNA"/>
</dbReference>
<keyword evidence="1" id="KW-1133">Transmembrane helix</keyword>
<evidence type="ECO:0000313" key="3">
    <source>
        <dbReference type="Proteomes" id="UP000501727"/>
    </source>
</evidence>
<dbReference type="KEGG" id="ahat:ADCFC_16560"/>
<evidence type="ECO:0000256" key="1">
    <source>
        <dbReference type="SAM" id="Phobius"/>
    </source>
</evidence>
<reference evidence="3" key="2">
    <citation type="submission" date="2020-03" db="EMBL/GenBank/DDBJ databases">
        <title>Complete Genome Sequence of Adlercreutzia sp. strain 8CFCBH1 Producing Equol, Isolated from Healthy Japanese Feces.</title>
        <authorList>
            <person name="Ogata Y."/>
            <person name="Sakamoto M."/>
            <person name="Ohkuma M."/>
            <person name="Hattori M."/>
            <person name="Suda W."/>
        </authorList>
    </citation>
    <scope>NUCLEOTIDE SEQUENCE [LARGE SCALE GENOMIC DNA]</scope>
    <source>
        <strain evidence="3">8CFCBH1</strain>
    </source>
</reference>
<dbReference type="Proteomes" id="UP000501727">
    <property type="component" value="Chromosome"/>
</dbReference>
<protein>
    <submittedName>
        <fullName evidence="2">Uncharacterized protein</fullName>
    </submittedName>
</protein>
<keyword evidence="3" id="KW-1185">Reference proteome</keyword>
<keyword evidence="1" id="KW-0812">Transmembrane</keyword>
<reference evidence="3" key="1">
    <citation type="journal article" date="2020" name="Microbiol. Resour. Announc.">
        <title>Complete Genome Sequence of Adlercreutzia sp. Strain 8CFCBH1, a Potent Producer of Equol, Isolated from Healthy Japanese Feces.</title>
        <authorList>
            <person name="Ogata Y."/>
            <person name="Sakamoto M."/>
            <person name="Ohkuma M."/>
            <person name="Hattori M."/>
            <person name="Suda W."/>
        </authorList>
    </citation>
    <scope>NUCLEOTIDE SEQUENCE [LARGE SCALE GENOMIC DNA]</scope>
    <source>
        <strain evidence="3">8CFCBH1</strain>
    </source>
</reference>
<dbReference type="AlphaFoldDB" id="A0A6F8SMT2"/>
<accession>A0A6F8SMT2</accession>
<feature type="transmembrane region" description="Helical" evidence="1">
    <location>
        <begin position="14"/>
        <end position="39"/>
    </location>
</feature>
<sequence length="94" mass="10528">MAGRRPALDGRRRLMIIGFVALSTIPTLATFSPIMRAWLWPHLAWAYALGPATILVVGVPSDIVTYTMNAAIDLARIRVPERPVMGWLEQRWGE</sequence>